<dbReference type="InterPro" id="IPR039422">
    <property type="entry name" value="MarR/SlyA-like"/>
</dbReference>
<reference evidence="2 3" key="1">
    <citation type="submission" date="2020-07" db="EMBL/GenBank/DDBJ databases">
        <title>Sequencing the genomes of 1000 actinobacteria strains.</title>
        <authorList>
            <person name="Klenk H.-P."/>
        </authorList>
    </citation>
    <scope>NUCLEOTIDE SEQUENCE [LARGE SCALE GENOMIC DNA]</scope>
    <source>
        <strain evidence="2 3">DSM 45772</strain>
    </source>
</reference>
<dbReference type="GO" id="GO:0003677">
    <property type="term" value="F:DNA binding"/>
    <property type="evidence" value="ECO:0007669"/>
    <property type="project" value="UniProtKB-KW"/>
</dbReference>
<accession>A0A7Y9J8H9</accession>
<dbReference type="InterPro" id="IPR036390">
    <property type="entry name" value="WH_DNA-bd_sf"/>
</dbReference>
<dbReference type="SUPFAM" id="SSF46785">
    <property type="entry name" value="Winged helix' DNA-binding domain"/>
    <property type="match status" value="1"/>
</dbReference>
<feature type="domain" description="HTH marR-type" evidence="1">
    <location>
        <begin position="9"/>
        <end position="151"/>
    </location>
</feature>
<dbReference type="PANTHER" id="PTHR33164:SF105">
    <property type="entry name" value="TRANSCRIPTIONAL REPRESSOR PROTEIN-RELATED"/>
    <property type="match status" value="1"/>
</dbReference>
<dbReference type="AlphaFoldDB" id="A0A7Y9J8H9"/>
<organism evidence="2 3">
    <name type="scientific">Actinomycetospora corticicola</name>
    <dbReference type="NCBI Taxonomy" id="663602"/>
    <lineage>
        <taxon>Bacteria</taxon>
        <taxon>Bacillati</taxon>
        <taxon>Actinomycetota</taxon>
        <taxon>Actinomycetes</taxon>
        <taxon>Pseudonocardiales</taxon>
        <taxon>Pseudonocardiaceae</taxon>
        <taxon>Actinomycetospora</taxon>
    </lineage>
</organism>
<proteinExistence type="predicted"/>
<dbReference type="PANTHER" id="PTHR33164">
    <property type="entry name" value="TRANSCRIPTIONAL REGULATOR, MARR FAMILY"/>
    <property type="match status" value="1"/>
</dbReference>
<keyword evidence="2" id="KW-0238">DNA-binding</keyword>
<dbReference type="GO" id="GO:0006950">
    <property type="term" value="P:response to stress"/>
    <property type="evidence" value="ECO:0007669"/>
    <property type="project" value="TreeGrafter"/>
</dbReference>
<sequence>MSPPERAAAEAMARDLVAGCVGLRVDRLHRAVARIHEGALARIGLSLAQTEILGIVVGHGRPLPPSAVASALTMERSTVSRTLAGMTTAGWIEAVELTPTGRTRLVGVTPLGLQVLASARGAWEGAQTRVLERLGPEALDVLDRWLAALVDPMPP</sequence>
<evidence type="ECO:0000313" key="2">
    <source>
        <dbReference type="EMBL" id="NYD39445.1"/>
    </source>
</evidence>
<gene>
    <name evidence="2" type="ORF">BJ983_005547</name>
</gene>
<evidence type="ECO:0000259" key="1">
    <source>
        <dbReference type="PROSITE" id="PS50995"/>
    </source>
</evidence>
<dbReference type="RefSeq" id="WP_179796759.1">
    <property type="nucleotide sequence ID" value="NZ_BAABHP010000009.1"/>
</dbReference>
<dbReference type="SMART" id="SM00347">
    <property type="entry name" value="HTH_MARR"/>
    <property type="match status" value="1"/>
</dbReference>
<dbReference type="EMBL" id="JACCBN010000001">
    <property type="protein sequence ID" value="NYD39445.1"/>
    <property type="molecule type" value="Genomic_DNA"/>
</dbReference>
<dbReference type="Proteomes" id="UP000535890">
    <property type="component" value="Unassembled WGS sequence"/>
</dbReference>
<name>A0A7Y9J8H9_9PSEU</name>
<dbReference type="InterPro" id="IPR000835">
    <property type="entry name" value="HTH_MarR-typ"/>
</dbReference>
<dbReference type="PROSITE" id="PS50995">
    <property type="entry name" value="HTH_MARR_2"/>
    <property type="match status" value="1"/>
</dbReference>
<dbReference type="Pfam" id="PF12802">
    <property type="entry name" value="MarR_2"/>
    <property type="match status" value="1"/>
</dbReference>
<protein>
    <submittedName>
        <fullName evidence="2">DNA-binding MarR family transcriptional regulator</fullName>
    </submittedName>
</protein>
<evidence type="ECO:0000313" key="3">
    <source>
        <dbReference type="Proteomes" id="UP000535890"/>
    </source>
</evidence>
<keyword evidence="3" id="KW-1185">Reference proteome</keyword>
<dbReference type="Gene3D" id="1.10.10.10">
    <property type="entry name" value="Winged helix-like DNA-binding domain superfamily/Winged helix DNA-binding domain"/>
    <property type="match status" value="1"/>
</dbReference>
<dbReference type="GO" id="GO:0003700">
    <property type="term" value="F:DNA-binding transcription factor activity"/>
    <property type="evidence" value="ECO:0007669"/>
    <property type="project" value="InterPro"/>
</dbReference>
<dbReference type="InterPro" id="IPR036388">
    <property type="entry name" value="WH-like_DNA-bd_sf"/>
</dbReference>
<comment type="caution">
    <text evidence="2">The sequence shown here is derived from an EMBL/GenBank/DDBJ whole genome shotgun (WGS) entry which is preliminary data.</text>
</comment>